<evidence type="ECO:0000256" key="5">
    <source>
        <dbReference type="SAM" id="Phobius"/>
    </source>
</evidence>
<dbReference type="Gene3D" id="1.20.120.550">
    <property type="entry name" value="Membrane associated eicosanoid/glutathione metabolism-like domain"/>
    <property type="match status" value="1"/>
</dbReference>
<reference evidence="6 7" key="1">
    <citation type="journal article" date="2010" name="Cell">
        <title>The genome of Naegleria gruberi illuminates early eukaryotic versatility.</title>
        <authorList>
            <person name="Fritz-Laylin L.K."/>
            <person name="Prochnik S.E."/>
            <person name="Ginger M.L."/>
            <person name="Dacks J.B."/>
            <person name="Carpenter M.L."/>
            <person name="Field M.C."/>
            <person name="Kuo A."/>
            <person name="Paredez A."/>
            <person name="Chapman J."/>
            <person name="Pham J."/>
            <person name="Shu S."/>
            <person name="Neupane R."/>
            <person name="Cipriano M."/>
            <person name="Mancuso J."/>
            <person name="Tu H."/>
            <person name="Salamov A."/>
            <person name="Lindquist E."/>
            <person name="Shapiro H."/>
            <person name="Lucas S."/>
            <person name="Grigoriev I.V."/>
            <person name="Cande W.Z."/>
            <person name="Fulton C."/>
            <person name="Rokhsar D.S."/>
            <person name="Dawson S.C."/>
        </authorList>
    </citation>
    <scope>NUCLEOTIDE SEQUENCE [LARGE SCALE GENOMIC DNA]</scope>
    <source>
        <strain evidence="6 7">NEG-M</strain>
    </source>
</reference>
<dbReference type="InterPro" id="IPR050997">
    <property type="entry name" value="MAPEG"/>
</dbReference>
<proteinExistence type="predicted"/>
<keyword evidence="2 5" id="KW-0812">Transmembrane</keyword>
<evidence type="ECO:0000256" key="1">
    <source>
        <dbReference type="ARBA" id="ARBA00004141"/>
    </source>
</evidence>
<dbReference type="KEGG" id="ngr:NAEGRDRAFT_61724"/>
<comment type="subcellular location">
    <subcellularLocation>
        <location evidence="1">Membrane</location>
        <topology evidence="1">Multi-pass membrane protein</topology>
    </subcellularLocation>
</comment>
<keyword evidence="4 5" id="KW-0472">Membrane</keyword>
<dbReference type="eggNOG" id="ENOG502S32P">
    <property type="taxonomic scope" value="Eukaryota"/>
</dbReference>
<dbReference type="OMA" id="NIITETY"/>
<keyword evidence="7" id="KW-1185">Reference proteome</keyword>
<feature type="transmembrane region" description="Helical" evidence="5">
    <location>
        <begin position="115"/>
        <end position="134"/>
    </location>
</feature>
<evidence type="ECO:0000256" key="4">
    <source>
        <dbReference type="ARBA" id="ARBA00023136"/>
    </source>
</evidence>
<dbReference type="Proteomes" id="UP000006671">
    <property type="component" value="Unassembled WGS sequence"/>
</dbReference>
<dbReference type="GO" id="GO:0004602">
    <property type="term" value="F:glutathione peroxidase activity"/>
    <property type="evidence" value="ECO:0007669"/>
    <property type="project" value="TreeGrafter"/>
</dbReference>
<evidence type="ECO:0000313" key="7">
    <source>
        <dbReference type="Proteomes" id="UP000006671"/>
    </source>
</evidence>
<dbReference type="AlphaFoldDB" id="D2UYW2"/>
<sequence length="139" mass="15208">MSSNIITETYPLVLTASVLNLIYYIFTALSVGSARVKYGVKAPAVTGNLEFERVYRIQMNGLEYLTVFISGLWLTALASGNDFVCGIIGLVYLVGRILYGLGYPNNRSAGFGLSFLPMVALLIWSAYLGATGVLRKYIF</sequence>
<dbReference type="VEuPathDB" id="AmoebaDB:NAEGRDRAFT_61724"/>
<dbReference type="GO" id="GO:0016020">
    <property type="term" value="C:membrane"/>
    <property type="evidence" value="ECO:0007669"/>
    <property type="project" value="UniProtKB-SubCell"/>
</dbReference>
<organism evidence="7">
    <name type="scientific">Naegleria gruberi</name>
    <name type="common">Amoeba</name>
    <dbReference type="NCBI Taxonomy" id="5762"/>
    <lineage>
        <taxon>Eukaryota</taxon>
        <taxon>Discoba</taxon>
        <taxon>Heterolobosea</taxon>
        <taxon>Tetramitia</taxon>
        <taxon>Eutetramitia</taxon>
        <taxon>Vahlkampfiidae</taxon>
        <taxon>Naegleria</taxon>
    </lineage>
</organism>
<evidence type="ECO:0000256" key="2">
    <source>
        <dbReference type="ARBA" id="ARBA00022692"/>
    </source>
</evidence>
<dbReference type="GO" id="GO:0004364">
    <property type="term" value="F:glutathione transferase activity"/>
    <property type="evidence" value="ECO:0007669"/>
    <property type="project" value="TreeGrafter"/>
</dbReference>
<protein>
    <submittedName>
        <fullName evidence="6">Predicted protein</fullName>
    </submittedName>
</protein>
<dbReference type="PANTHER" id="PTHR10250:SF15">
    <property type="entry name" value="MICROSOMAL GLUTATHIONE S-TRANSFERASE-RELATED"/>
    <property type="match status" value="1"/>
</dbReference>
<gene>
    <name evidence="6" type="ORF">NAEGRDRAFT_61724</name>
</gene>
<dbReference type="InterPro" id="IPR023352">
    <property type="entry name" value="MAPEG-like_dom_sf"/>
</dbReference>
<name>D2UYW2_NAEGR</name>
<dbReference type="EMBL" id="GG738846">
    <property type="protein sequence ID" value="EFC50040.1"/>
    <property type="molecule type" value="Genomic_DNA"/>
</dbReference>
<dbReference type="PANTHER" id="PTHR10250">
    <property type="entry name" value="MICROSOMAL GLUTATHIONE S-TRANSFERASE"/>
    <property type="match status" value="1"/>
</dbReference>
<dbReference type="RefSeq" id="XP_002682784.1">
    <property type="nucleotide sequence ID" value="XM_002682738.1"/>
</dbReference>
<dbReference type="GeneID" id="8863021"/>
<dbReference type="STRING" id="5762.D2UYW2"/>
<evidence type="ECO:0000256" key="3">
    <source>
        <dbReference type="ARBA" id="ARBA00022989"/>
    </source>
</evidence>
<feature type="transmembrane region" description="Helical" evidence="5">
    <location>
        <begin position="62"/>
        <end position="95"/>
    </location>
</feature>
<dbReference type="SUPFAM" id="SSF161084">
    <property type="entry name" value="MAPEG domain-like"/>
    <property type="match status" value="1"/>
</dbReference>
<dbReference type="Pfam" id="PF01124">
    <property type="entry name" value="MAPEG"/>
    <property type="match status" value="1"/>
</dbReference>
<dbReference type="GO" id="GO:0006691">
    <property type="term" value="P:leukotriene metabolic process"/>
    <property type="evidence" value="ECO:0007669"/>
    <property type="project" value="UniProtKB-ARBA"/>
</dbReference>
<dbReference type="InterPro" id="IPR001129">
    <property type="entry name" value="Membr-assoc_MAPEG"/>
</dbReference>
<dbReference type="OrthoDB" id="410651at2759"/>
<dbReference type="InParanoid" id="D2UYW2"/>
<keyword evidence="3 5" id="KW-1133">Transmembrane helix</keyword>
<accession>D2UYW2</accession>
<feature type="transmembrane region" description="Helical" evidence="5">
    <location>
        <begin position="12"/>
        <end position="31"/>
    </location>
</feature>
<evidence type="ECO:0000313" key="6">
    <source>
        <dbReference type="EMBL" id="EFC50040.1"/>
    </source>
</evidence>